<feature type="region of interest" description="Disordered" evidence="1">
    <location>
        <begin position="1083"/>
        <end position="1120"/>
    </location>
</feature>
<accession>A0AAV7S9M9</accession>
<sequence>MPEVDMERPRAPLCSDPHGARYMNSRWRYLADLGLQEQMESLCQRLLNTPRIPWNPYPGFVQQLRQQAQRICLEGSSSIWGLDRHANISLHPQVKWDIAGVGGSLQVWGLPSILSCVRPESLAPYTWLVHDVTSLLPSFQKARPYTVQVLPALTGPCIFTGTLFLTPPSVDILQVFVIIGPDVERAISLYSQCVWEDITRIINQRRHLVYRICVPVDKGGKLEIFTEMDTRTRAVELRSSVQSAARCQRQVRVECLWRMDLAGTDFLQGSKCYDLTVIQTSPRLRGERVIDFSGCQLQHLYSSLFLQRSHAEAYVGLFLPRELVENPELLPPQTPQPDSWKALGKGPQSVSDLRVPEDPGGPYSDEDLEQIRDDLLHRIATTTPLPEGALGRAHLTTLLLLLDYGKGLSQTGSAGEQELRKGIDRLGRFLGGSAAKLGAVDSLMKTLEATVAYKGEQILRQEALSVLLRKAVRWTEEVEATDATCPCGFPTLWKTLREHVLTAVEKLSQGSTEGREDLQAAASIGQVLLAQLLEDALPWIPALLEAERRASDLEMVQRKAVVAGISKENHVHARRRGLTWEVDPGLLYSTELSVEIPSSVSVQKLEVAHCQYLVDCRLVQHWHGALEGILSQTPLPANPYPSLVTAFRKASLRMDLWGQSDEDILKRVLQIPLRSLEGQKNLFVLQGALGFGLRSAVCAPNTKLLGTALRSWGLLRNTSWEPRLGAFKVTVTSALHRPGALDHFLNSVEMTEFCSLQGPPGCQLEALQIYSRLVFTHLSDLQHRAGVVGPTVRIGASDTWSSSRAQKYPKAFMEALTESLQRGIPLCLEAWQSPESGEWRFVPLVKHLTLHHIESGRVRGVWYPEKEPLALYWAIFSSWEEAAMELPRAGFSVDLISSAALQRPLSQLTTWISQDFESGDLLSVCRHMTSRALLIGDHEALPACWRVLHSMAAQLEHLNSINATVQALLLMDEPESYEEGGIHRAPTSYRTENLALGKLISGLRLCLQRALSHSSALAPCSLWEVVERRMQAVSAGERVEDSVIALKAVQVMCRAVMETTYQDLLSLCPEIQATVHRLQTGGRPGEQLVIQRPSPAETQPGGQGRSRDAPPSLCGALDGW</sequence>
<evidence type="ECO:0000313" key="3">
    <source>
        <dbReference type="Proteomes" id="UP001066276"/>
    </source>
</evidence>
<evidence type="ECO:0000313" key="2">
    <source>
        <dbReference type="EMBL" id="KAJ1160892.1"/>
    </source>
</evidence>
<proteinExistence type="predicted"/>
<comment type="caution">
    <text evidence="2">The sequence shown here is derived from an EMBL/GenBank/DDBJ whole genome shotgun (WGS) entry which is preliminary data.</text>
</comment>
<protein>
    <submittedName>
        <fullName evidence="2">Uncharacterized protein</fullName>
    </submittedName>
</protein>
<keyword evidence="3" id="KW-1185">Reference proteome</keyword>
<name>A0AAV7S9M9_PLEWA</name>
<dbReference type="Proteomes" id="UP001066276">
    <property type="component" value="Chromosome 4_2"/>
</dbReference>
<reference evidence="2" key="1">
    <citation type="journal article" date="2022" name="bioRxiv">
        <title>Sequencing and chromosome-scale assembly of the giantPleurodeles waltlgenome.</title>
        <authorList>
            <person name="Brown T."/>
            <person name="Elewa A."/>
            <person name="Iarovenko S."/>
            <person name="Subramanian E."/>
            <person name="Araus A.J."/>
            <person name="Petzold A."/>
            <person name="Susuki M."/>
            <person name="Suzuki K.-i.T."/>
            <person name="Hayashi T."/>
            <person name="Toyoda A."/>
            <person name="Oliveira C."/>
            <person name="Osipova E."/>
            <person name="Leigh N.D."/>
            <person name="Simon A."/>
            <person name="Yun M.H."/>
        </authorList>
    </citation>
    <scope>NUCLEOTIDE SEQUENCE</scope>
    <source>
        <strain evidence="2">20211129_DDA</strain>
        <tissue evidence="2">Liver</tissue>
    </source>
</reference>
<dbReference type="AlphaFoldDB" id="A0AAV7S9M9"/>
<dbReference type="EMBL" id="JANPWB010000008">
    <property type="protein sequence ID" value="KAJ1160892.1"/>
    <property type="molecule type" value="Genomic_DNA"/>
</dbReference>
<feature type="region of interest" description="Disordered" evidence="1">
    <location>
        <begin position="328"/>
        <end position="363"/>
    </location>
</feature>
<organism evidence="2 3">
    <name type="scientific">Pleurodeles waltl</name>
    <name type="common">Iberian ribbed newt</name>
    <dbReference type="NCBI Taxonomy" id="8319"/>
    <lineage>
        <taxon>Eukaryota</taxon>
        <taxon>Metazoa</taxon>
        <taxon>Chordata</taxon>
        <taxon>Craniata</taxon>
        <taxon>Vertebrata</taxon>
        <taxon>Euteleostomi</taxon>
        <taxon>Amphibia</taxon>
        <taxon>Batrachia</taxon>
        <taxon>Caudata</taxon>
        <taxon>Salamandroidea</taxon>
        <taxon>Salamandridae</taxon>
        <taxon>Pleurodelinae</taxon>
        <taxon>Pleurodeles</taxon>
    </lineage>
</organism>
<evidence type="ECO:0000256" key="1">
    <source>
        <dbReference type="SAM" id="MobiDB-lite"/>
    </source>
</evidence>
<gene>
    <name evidence="2" type="ORF">NDU88_001382</name>
</gene>